<proteinExistence type="predicted"/>
<evidence type="ECO:0000313" key="2">
    <source>
        <dbReference type="EMBL" id="KAJ8439913.1"/>
    </source>
</evidence>
<organism evidence="2 3">
    <name type="scientific">Carnegiea gigantea</name>
    <dbReference type="NCBI Taxonomy" id="171969"/>
    <lineage>
        <taxon>Eukaryota</taxon>
        <taxon>Viridiplantae</taxon>
        <taxon>Streptophyta</taxon>
        <taxon>Embryophyta</taxon>
        <taxon>Tracheophyta</taxon>
        <taxon>Spermatophyta</taxon>
        <taxon>Magnoliopsida</taxon>
        <taxon>eudicotyledons</taxon>
        <taxon>Gunneridae</taxon>
        <taxon>Pentapetalae</taxon>
        <taxon>Caryophyllales</taxon>
        <taxon>Cactineae</taxon>
        <taxon>Cactaceae</taxon>
        <taxon>Cactoideae</taxon>
        <taxon>Echinocereeae</taxon>
        <taxon>Carnegiea</taxon>
    </lineage>
</organism>
<accession>A0A9Q1KAQ7</accession>
<dbReference type="AlphaFoldDB" id="A0A9Q1KAQ7"/>
<comment type="caution">
    <text evidence="2">The sequence shown here is derived from an EMBL/GenBank/DDBJ whole genome shotgun (WGS) entry which is preliminary data.</text>
</comment>
<reference evidence="2" key="1">
    <citation type="submission" date="2022-04" db="EMBL/GenBank/DDBJ databases">
        <title>Carnegiea gigantea Genome sequencing and assembly v2.</title>
        <authorList>
            <person name="Copetti D."/>
            <person name="Sanderson M.J."/>
            <person name="Burquez A."/>
            <person name="Wojciechowski M.F."/>
        </authorList>
    </citation>
    <scope>NUCLEOTIDE SEQUENCE</scope>
    <source>
        <strain evidence="2">SGP5-SGP5p</strain>
        <tissue evidence="2">Aerial part</tissue>
    </source>
</reference>
<name>A0A9Q1KAQ7_9CARY</name>
<feature type="compositionally biased region" description="Polar residues" evidence="1">
    <location>
        <begin position="80"/>
        <end position="90"/>
    </location>
</feature>
<gene>
    <name evidence="2" type="ORF">Cgig2_003979</name>
</gene>
<evidence type="ECO:0000256" key="1">
    <source>
        <dbReference type="SAM" id="MobiDB-lite"/>
    </source>
</evidence>
<dbReference type="Proteomes" id="UP001153076">
    <property type="component" value="Unassembled WGS sequence"/>
</dbReference>
<keyword evidence="3" id="KW-1185">Reference proteome</keyword>
<feature type="region of interest" description="Disordered" evidence="1">
    <location>
        <begin position="76"/>
        <end position="103"/>
    </location>
</feature>
<sequence>MAMKLINERMIQRQRERKRLQKITNQVLERNCKLPVSTTYFLLLFHAIKRADVLTAKHYAGAGIVSLSHRRRQYDGDLNPKNSLSSSLQCRSGKDDDGGKPRLGGGCMYSGRIIISKGGKRVYLTGPYGRDRVSKGSDSRNCTACHRPFTRGVVSNLGAHHGKQGFSHSSKYSEVLVYPADSRTPVLCMLELDVPRDAFEFTAVMVDDREEEFDDDEDDDGDTVRLLSYRLAKESKLKLRFDAQSQAFAIKIVIEGKIL</sequence>
<dbReference type="EMBL" id="JAKOGI010000205">
    <property type="protein sequence ID" value="KAJ8439913.1"/>
    <property type="molecule type" value="Genomic_DNA"/>
</dbReference>
<evidence type="ECO:0000313" key="3">
    <source>
        <dbReference type="Proteomes" id="UP001153076"/>
    </source>
</evidence>
<protein>
    <submittedName>
        <fullName evidence="2">Uncharacterized protein</fullName>
    </submittedName>
</protein>